<feature type="non-terminal residue" evidence="2">
    <location>
        <position position="1"/>
    </location>
</feature>
<proteinExistence type="predicted"/>
<keyword evidence="3" id="KW-1185">Reference proteome</keyword>
<protein>
    <recommendedName>
        <fullName evidence="1">G domain-containing protein</fullName>
    </recommendedName>
</protein>
<dbReference type="Pfam" id="PF01926">
    <property type="entry name" value="MMR_HSR1"/>
    <property type="match status" value="1"/>
</dbReference>
<dbReference type="InterPro" id="IPR027417">
    <property type="entry name" value="P-loop_NTPase"/>
</dbReference>
<name>A0A166LCY8_9AGAM</name>
<gene>
    <name evidence="2" type="ORF">FIBSPDRAFT_666665</name>
</gene>
<dbReference type="Proteomes" id="UP000076532">
    <property type="component" value="Unassembled WGS sequence"/>
</dbReference>
<organism evidence="2 3">
    <name type="scientific">Athelia psychrophila</name>
    <dbReference type="NCBI Taxonomy" id="1759441"/>
    <lineage>
        <taxon>Eukaryota</taxon>
        <taxon>Fungi</taxon>
        <taxon>Dikarya</taxon>
        <taxon>Basidiomycota</taxon>
        <taxon>Agaricomycotina</taxon>
        <taxon>Agaricomycetes</taxon>
        <taxon>Agaricomycetidae</taxon>
        <taxon>Atheliales</taxon>
        <taxon>Atheliaceae</taxon>
        <taxon>Athelia</taxon>
    </lineage>
</organism>
<evidence type="ECO:0000313" key="2">
    <source>
        <dbReference type="EMBL" id="KZP22825.1"/>
    </source>
</evidence>
<evidence type="ECO:0000313" key="3">
    <source>
        <dbReference type="Proteomes" id="UP000076532"/>
    </source>
</evidence>
<evidence type="ECO:0000259" key="1">
    <source>
        <dbReference type="Pfam" id="PF01926"/>
    </source>
</evidence>
<dbReference type="AlphaFoldDB" id="A0A166LCY8"/>
<dbReference type="InterPro" id="IPR006073">
    <property type="entry name" value="GTP-bd"/>
</dbReference>
<dbReference type="EMBL" id="KV417537">
    <property type="protein sequence ID" value="KZP22825.1"/>
    <property type="molecule type" value="Genomic_DNA"/>
</dbReference>
<dbReference type="CDD" id="cd00882">
    <property type="entry name" value="Ras_like_GTPase"/>
    <property type="match status" value="1"/>
</dbReference>
<reference evidence="2 3" key="1">
    <citation type="journal article" date="2016" name="Mol. Biol. Evol.">
        <title>Comparative Genomics of Early-Diverging Mushroom-Forming Fungi Provides Insights into the Origins of Lignocellulose Decay Capabilities.</title>
        <authorList>
            <person name="Nagy L.G."/>
            <person name="Riley R."/>
            <person name="Tritt A."/>
            <person name="Adam C."/>
            <person name="Daum C."/>
            <person name="Floudas D."/>
            <person name="Sun H."/>
            <person name="Yadav J.S."/>
            <person name="Pangilinan J."/>
            <person name="Larsson K.H."/>
            <person name="Matsuura K."/>
            <person name="Barry K."/>
            <person name="Labutti K."/>
            <person name="Kuo R."/>
            <person name="Ohm R.A."/>
            <person name="Bhattacharya S.S."/>
            <person name="Shirouzu T."/>
            <person name="Yoshinaga Y."/>
            <person name="Martin F.M."/>
            <person name="Grigoriev I.V."/>
            <person name="Hibbett D.S."/>
        </authorList>
    </citation>
    <scope>NUCLEOTIDE SEQUENCE [LARGE SCALE GENOMIC DNA]</scope>
    <source>
        <strain evidence="2 3">CBS 109695</strain>
    </source>
</reference>
<sequence length="152" mass="16431">IIVLGQAGAGKSSLINMIAGKDVAQTSSDGPICTSDNKSYDVELAEGFTVTLWDTAALDQGAHKDRDTVKRVNALISGLEKGVILLIFCLQGRIVEGTAENYKIFKAFCDRAVPTAVVVTGLEAEPDKVGWWKRNEDSFRRAGIISKYHACI</sequence>
<dbReference type="SUPFAM" id="SSF52540">
    <property type="entry name" value="P-loop containing nucleoside triphosphate hydrolases"/>
    <property type="match status" value="1"/>
</dbReference>
<feature type="domain" description="G" evidence="1">
    <location>
        <begin position="1"/>
        <end position="91"/>
    </location>
</feature>
<feature type="non-terminal residue" evidence="2">
    <location>
        <position position="152"/>
    </location>
</feature>
<accession>A0A166LCY8</accession>
<dbReference type="Gene3D" id="3.40.50.300">
    <property type="entry name" value="P-loop containing nucleotide triphosphate hydrolases"/>
    <property type="match status" value="1"/>
</dbReference>
<dbReference type="GO" id="GO:0005525">
    <property type="term" value="F:GTP binding"/>
    <property type="evidence" value="ECO:0007669"/>
    <property type="project" value="InterPro"/>
</dbReference>
<dbReference type="OrthoDB" id="8954335at2759"/>